<dbReference type="EMBL" id="JAGHQM010001462">
    <property type="protein sequence ID" value="KAH0553467.1"/>
    <property type="molecule type" value="Genomic_DNA"/>
</dbReference>
<organism evidence="1 2">
    <name type="scientific">Trichoglossum hirsutum</name>
    <dbReference type="NCBI Taxonomy" id="265104"/>
    <lineage>
        <taxon>Eukaryota</taxon>
        <taxon>Fungi</taxon>
        <taxon>Dikarya</taxon>
        <taxon>Ascomycota</taxon>
        <taxon>Pezizomycotina</taxon>
        <taxon>Geoglossomycetes</taxon>
        <taxon>Geoglossales</taxon>
        <taxon>Geoglossaceae</taxon>
        <taxon>Trichoglossum</taxon>
    </lineage>
</organism>
<evidence type="ECO:0000313" key="1">
    <source>
        <dbReference type="EMBL" id="KAH0553467.1"/>
    </source>
</evidence>
<sequence length="170" mass="18426">SLIAKKLFPRIQYIPGPREAITVDEESPVEDVAELFVGIHTTSHAAFANGISVDLVQDPIFIPNLRCSVKEGVEPRAGQGALQSVYVWAMNNSGFSARVHPDWFLADFGKNFIDLDGKPGLQSLVELVQTDSEMCRDVHMATVGSLSGGRDRWRPVGPISSSSSRVTSAS</sequence>
<dbReference type="Proteomes" id="UP000750711">
    <property type="component" value="Unassembled WGS sequence"/>
</dbReference>
<evidence type="ECO:0000313" key="2">
    <source>
        <dbReference type="Proteomes" id="UP000750711"/>
    </source>
</evidence>
<name>A0A9P8IH41_9PEZI</name>
<reference evidence="1" key="1">
    <citation type="submission" date="2021-03" db="EMBL/GenBank/DDBJ databases">
        <title>Comparative genomics and phylogenomic investigation of the class Geoglossomycetes provide insights into ecological specialization and systematics.</title>
        <authorList>
            <person name="Melie T."/>
            <person name="Pirro S."/>
            <person name="Miller A.N."/>
            <person name="Quandt A."/>
        </authorList>
    </citation>
    <scope>NUCLEOTIDE SEQUENCE</scope>
    <source>
        <strain evidence="1">CAQ_001_2017</strain>
    </source>
</reference>
<gene>
    <name evidence="1" type="ORF">GP486_006464</name>
</gene>
<accession>A0A9P8IH41</accession>
<comment type="caution">
    <text evidence="1">The sequence shown here is derived from an EMBL/GenBank/DDBJ whole genome shotgun (WGS) entry which is preliminary data.</text>
</comment>
<keyword evidence="2" id="KW-1185">Reference proteome</keyword>
<proteinExistence type="predicted"/>
<feature type="non-terminal residue" evidence="1">
    <location>
        <position position="170"/>
    </location>
</feature>
<dbReference type="AlphaFoldDB" id="A0A9P8IH41"/>
<protein>
    <submittedName>
        <fullName evidence="1">Uncharacterized protein</fullName>
    </submittedName>
</protein>